<dbReference type="PROSITE" id="PS51383">
    <property type="entry name" value="YJEF_C_3"/>
    <property type="match status" value="1"/>
</dbReference>
<evidence type="ECO:0000256" key="3">
    <source>
        <dbReference type="ARBA" id="ARBA00006001"/>
    </source>
</evidence>
<evidence type="ECO:0000256" key="10">
    <source>
        <dbReference type="ARBA" id="ARBA00023027"/>
    </source>
</evidence>
<comment type="function">
    <text evidence="18">Catalyzes the epimerization of the S- and R-forms of NAD(P)HX, a damaged form of NAD(P)H that is a result of enzymatic or heat-dependent hydration. This is a prerequisite for the S-specific NAD(P)H-hydrate dehydratase to allow the repair of both epimers of NAD(P)HX.</text>
</comment>
<feature type="binding site" evidence="18">
    <location>
        <position position="111"/>
    </location>
    <ligand>
        <name>K(+)</name>
        <dbReference type="ChEBI" id="CHEBI:29103"/>
    </ligand>
</feature>
<dbReference type="GO" id="GO:0005524">
    <property type="term" value="F:ATP binding"/>
    <property type="evidence" value="ECO:0007669"/>
    <property type="project" value="UniProtKB-UniRule"/>
</dbReference>
<dbReference type="Pfam" id="PF03853">
    <property type="entry name" value="YjeF_N"/>
    <property type="match status" value="1"/>
</dbReference>
<comment type="subunit">
    <text evidence="17">Homotetramer.</text>
</comment>
<evidence type="ECO:0000313" key="22">
    <source>
        <dbReference type="EMBL" id="HIR39651.1"/>
    </source>
</evidence>
<dbReference type="PROSITE" id="PS51385">
    <property type="entry name" value="YJEF_N"/>
    <property type="match status" value="1"/>
</dbReference>
<keyword evidence="9 18" id="KW-0630">Potassium</keyword>
<evidence type="ECO:0000256" key="5">
    <source>
        <dbReference type="ARBA" id="ARBA00022723"/>
    </source>
</evidence>
<feature type="domain" description="YjeF N-terminal" evidence="21">
    <location>
        <begin position="10"/>
        <end position="201"/>
    </location>
</feature>
<dbReference type="Proteomes" id="UP000824179">
    <property type="component" value="Unassembled WGS sequence"/>
</dbReference>
<proteinExistence type="inferred from homology"/>
<dbReference type="InterPro" id="IPR030677">
    <property type="entry name" value="Nnr"/>
</dbReference>
<gene>
    <name evidence="17" type="primary">nnrD</name>
    <name evidence="18" type="synonym">nnrE</name>
    <name evidence="22" type="ORF">IAB90_04625</name>
</gene>
<dbReference type="SUPFAM" id="SSF53613">
    <property type="entry name" value="Ribokinase-like"/>
    <property type="match status" value="1"/>
</dbReference>
<dbReference type="HAMAP" id="MF_01966">
    <property type="entry name" value="NADHX_epimerase"/>
    <property type="match status" value="1"/>
</dbReference>
<evidence type="ECO:0000256" key="1">
    <source>
        <dbReference type="ARBA" id="ARBA00000013"/>
    </source>
</evidence>
<evidence type="ECO:0000256" key="15">
    <source>
        <dbReference type="ARBA" id="ARBA00048238"/>
    </source>
</evidence>
<evidence type="ECO:0000256" key="19">
    <source>
        <dbReference type="PIRNR" id="PIRNR017184"/>
    </source>
</evidence>
<comment type="cofactor">
    <cofactor evidence="17">
        <name>Mg(2+)</name>
        <dbReference type="ChEBI" id="CHEBI:18420"/>
    </cofactor>
</comment>
<evidence type="ECO:0000256" key="8">
    <source>
        <dbReference type="ARBA" id="ARBA00022857"/>
    </source>
</evidence>
<dbReference type="GO" id="GO:0110051">
    <property type="term" value="P:metabolite repair"/>
    <property type="evidence" value="ECO:0007669"/>
    <property type="project" value="TreeGrafter"/>
</dbReference>
<feature type="binding site" evidence="18">
    <location>
        <position position="144"/>
    </location>
    <ligand>
        <name>(6S)-NADPHX</name>
        <dbReference type="ChEBI" id="CHEBI:64076"/>
    </ligand>
</feature>
<comment type="catalytic activity">
    <reaction evidence="2 18 19">
        <text>(6R)-NADPHX = (6S)-NADPHX</text>
        <dbReference type="Rhea" id="RHEA:32227"/>
        <dbReference type="ChEBI" id="CHEBI:64076"/>
        <dbReference type="ChEBI" id="CHEBI:64077"/>
        <dbReference type="EC" id="5.1.99.6"/>
    </reaction>
</comment>
<evidence type="ECO:0000256" key="13">
    <source>
        <dbReference type="ARBA" id="ARBA00023268"/>
    </source>
</evidence>
<evidence type="ECO:0000313" key="23">
    <source>
        <dbReference type="Proteomes" id="UP000824179"/>
    </source>
</evidence>
<dbReference type="InterPro" id="IPR000631">
    <property type="entry name" value="CARKD"/>
</dbReference>
<feature type="binding site" evidence="18">
    <location>
        <begin position="115"/>
        <end position="121"/>
    </location>
    <ligand>
        <name>(6S)-NADPHX</name>
        <dbReference type="ChEBI" id="CHEBI:64076"/>
    </ligand>
</feature>
<feature type="binding site" evidence="18">
    <location>
        <position position="126"/>
    </location>
    <ligand>
        <name>(6S)-NADPHX</name>
        <dbReference type="ChEBI" id="CHEBI:64076"/>
    </ligand>
</feature>
<comment type="similarity">
    <text evidence="18">Belongs to the NnrE/AIBP family.</text>
</comment>
<protein>
    <recommendedName>
        <fullName evidence="19">Bifunctional NAD(P)H-hydrate repair enzyme</fullName>
    </recommendedName>
    <alternativeName>
        <fullName evidence="19">Nicotinamide nucleotide repair protein</fullName>
    </alternativeName>
    <domain>
        <recommendedName>
            <fullName evidence="19">ADP-dependent (S)-NAD(P)H-hydrate dehydratase</fullName>
            <ecNumber evidence="19">4.2.1.136</ecNumber>
        </recommendedName>
        <alternativeName>
            <fullName evidence="19">ADP-dependent NAD(P)HX dehydratase</fullName>
        </alternativeName>
    </domain>
    <domain>
        <recommendedName>
            <fullName evidence="19">NAD(P)H-hydrate epimerase</fullName>
            <ecNumber evidence="19">5.1.99.6</ecNumber>
        </recommendedName>
    </domain>
</protein>
<keyword evidence="8 17" id="KW-0521">NADP</keyword>
<dbReference type="NCBIfam" id="TIGR00196">
    <property type="entry name" value="yjeF_cterm"/>
    <property type="match status" value="1"/>
</dbReference>
<comment type="similarity">
    <text evidence="4 19">In the C-terminal section; belongs to the NnrD/CARKD family.</text>
</comment>
<reference evidence="22" key="2">
    <citation type="journal article" date="2021" name="PeerJ">
        <title>Extensive microbial diversity within the chicken gut microbiome revealed by metagenomics and culture.</title>
        <authorList>
            <person name="Gilroy R."/>
            <person name="Ravi A."/>
            <person name="Getino M."/>
            <person name="Pursley I."/>
            <person name="Horton D.L."/>
            <person name="Alikhan N.F."/>
            <person name="Baker D."/>
            <person name="Gharbi K."/>
            <person name="Hall N."/>
            <person name="Watson M."/>
            <person name="Adriaenssens E.M."/>
            <person name="Foster-Nyarko E."/>
            <person name="Jarju S."/>
            <person name="Secka A."/>
            <person name="Antonio M."/>
            <person name="Oren A."/>
            <person name="Chaudhuri R.R."/>
            <person name="La Ragione R."/>
            <person name="Hildebrand F."/>
            <person name="Pallen M.J."/>
        </authorList>
    </citation>
    <scope>NUCLEOTIDE SEQUENCE</scope>
    <source>
        <strain evidence="22">ChiW25-3613</strain>
    </source>
</reference>
<dbReference type="Gene3D" id="3.40.1190.20">
    <property type="match status" value="1"/>
</dbReference>
<dbReference type="SUPFAM" id="SSF64153">
    <property type="entry name" value="YjeF N-terminal domain-like"/>
    <property type="match status" value="1"/>
</dbReference>
<dbReference type="EC" id="5.1.99.6" evidence="19"/>
<organism evidence="22 23">
    <name type="scientific">Candidatus Coproplasma stercoripullorum</name>
    <dbReference type="NCBI Taxonomy" id="2840751"/>
    <lineage>
        <taxon>Bacteria</taxon>
        <taxon>Bacillati</taxon>
        <taxon>Bacillota</taxon>
        <taxon>Clostridia</taxon>
        <taxon>Eubacteriales</taxon>
        <taxon>Candidatus Coproplasma</taxon>
    </lineage>
</organism>
<evidence type="ECO:0000256" key="2">
    <source>
        <dbReference type="ARBA" id="ARBA00000909"/>
    </source>
</evidence>
<dbReference type="NCBIfam" id="TIGR00197">
    <property type="entry name" value="yjeF_nterm"/>
    <property type="match status" value="1"/>
</dbReference>
<comment type="caution">
    <text evidence="17">Lacks conserved residue(s) required for the propagation of feature annotation.</text>
</comment>
<dbReference type="InterPro" id="IPR029056">
    <property type="entry name" value="Ribokinase-like"/>
</dbReference>
<dbReference type="InterPro" id="IPR004443">
    <property type="entry name" value="YjeF_N_dom"/>
</dbReference>
<dbReference type="GO" id="GO:0046496">
    <property type="term" value="P:nicotinamide nucleotide metabolic process"/>
    <property type="evidence" value="ECO:0007669"/>
    <property type="project" value="UniProtKB-UniRule"/>
</dbReference>
<feature type="binding site" evidence="17">
    <location>
        <position position="347"/>
    </location>
    <ligand>
        <name>(6S)-NADPHX</name>
        <dbReference type="ChEBI" id="CHEBI:64076"/>
    </ligand>
</feature>
<comment type="catalytic activity">
    <reaction evidence="16 17 19">
        <text>(6S)-NADPHX + ADP = AMP + phosphate + NADPH + H(+)</text>
        <dbReference type="Rhea" id="RHEA:32235"/>
        <dbReference type="ChEBI" id="CHEBI:15378"/>
        <dbReference type="ChEBI" id="CHEBI:43474"/>
        <dbReference type="ChEBI" id="CHEBI:57783"/>
        <dbReference type="ChEBI" id="CHEBI:64076"/>
        <dbReference type="ChEBI" id="CHEBI:456215"/>
        <dbReference type="ChEBI" id="CHEBI:456216"/>
        <dbReference type="EC" id="4.2.1.136"/>
    </reaction>
</comment>
<dbReference type="Gene3D" id="3.40.50.10260">
    <property type="entry name" value="YjeF N-terminal domain"/>
    <property type="match status" value="1"/>
</dbReference>
<keyword evidence="13" id="KW-0511">Multifunctional enzyme</keyword>
<dbReference type="EC" id="4.2.1.136" evidence="19"/>
<evidence type="ECO:0000259" key="21">
    <source>
        <dbReference type="PROSITE" id="PS51385"/>
    </source>
</evidence>
<dbReference type="Pfam" id="PF01256">
    <property type="entry name" value="Carb_kinase"/>
    <property type="match status" value="1"/>
</dbReference>
<dbReference type="PANTHER" id="PTHR12592:SF0">
    <property type="entry name" value="ATP-DEPENDENT (S)-NAD(P)H-HYDRATE DEHYDRATASE"/>
    <property type="match status" value="1"/>
</dbReference>
<feature type="binding site" evidence="17">
    <location>
        <position position="412"/>
    </location>
    <ligand>
        <name>AMP</name>
        <dbReference type="ChEBI" id="CHEBI:456215"/>
    </ligand>
</feature>
<dbReference type="HAMAP" id="MF_01965">
    <property type="entry name" value="NADHX_dehydratase"/>
    <property type="match status" value="1"/>
</dbReference>
<dbReference type="PANTHER" id="PTHR12592">
    <property type="entry name" value="ATP-DEPENDENT (S)-NAD(P)H-HYDRATE DEHYDRATASE FAMILY MEMBER"/>
    <property type="match status" value="1"/>
</dbReference>
<name>A0A9D1AH59_9FIRM</name>
<evidence type="ECO:0000256" key="14">
    <source>
        <dbReference type="ARBA" id="ARBA00025153"/>
    </source>
</evidence>
<dbReference type="InterPro" id="IPR036652">
    <property type="entry name" value="YjeF_N_dom_sf"/>
</dbReference>
<keyword evidence="11 18" id="KW-0413">Isomerase</keyword>
<dbReference type="GO" id="GO:0052855">
    <property type="term" value="F:ADP-dependent NAD(P)H-hydrate dehydratase activity"/>
    <property type="evidence" value="ECO:0007669"/>
    <property type="project" value="UniProtKB-UniRule"/>
</dbReference>
<feature type="binding site" evidence="18">
    <location>
        <begin position="57"/>
        <end position="61"/>
    </location>
    <ligand>
        <name>(6S)-NADPHX</name>
        <dbReference type="ChEBI" id="CHEBI:64076"/>
    </ligand>
</feature>
<dbReference type="EMBL" id="DVHB01000079">
    <property type="protein sequence ID" value="HIR39651.1"/>
    <property type="molecule type" value="Genomic_DNA"/>
</dbReference>
<keyword evidence="5 18" id="KW-0479">Metal-binding</keyword>
<evidence type="ECO:0000256" key="18">
    <source>
        <dbReference type="HAMAP-Rule" id="MF_01966"/>
    </source>
</evidence>
<comment type="function">
    <text evidence="14 19">Bifunctional enzyme that catalyzes the epimerization of the S- and R-forms of NAD(P)HX and the dehydration of the S-form of NAD(P)HX at the expense of ADP, which is converted to AMP. This allows the repair of both epimers of NAD(P)HX, a damaged form of NAD(P)H that is a result of enzymatic or heat-dependent hydration.</text>
</comment>
<keyword evidence="10 17" id="KW-0520">NAD</keyword>
<feature type="binding site" evidence="17">
    <location>
        <position position="413"/>
    </location>
    <ligand>
        <name>(6S)-NADPHX</name>
        <dbReference type="ChEBI" id="CHEBI:64076"/>
    </ligand>
</feature>
<dbReference type="AlphaFoldDB" id="A0A9D1AH59"/>
<evidence type="ECO:0000256" key="12">
    <source>
        <dbReference type="ARBA" id="ARBA00023239"/>
    </source>
</evidence>
<feature type="binding site" evidence="17">
    <location>
        <position position="295"/>
    </location>
    <ligand>
        <name>(6S)-NADPHX</name>
        <dbReference type="ChEBI" id="CHEBI:64076"/>
    </ligand>
</feature>
<keyword evidence="7 17" id="KW-0067">ATP-binding</keyword>
<evidence type="ECO:0000256" key="11">
    <source>
        <dbReference type="ARBA" id="ARBA00023235"/>
    </source>
</evidence>
<comment type="caution">
    <text evidence="22">The sequence shown here is derived from an EMBL/GenBank/DDBJ whole genome shotgun (WGS) entry which is preliminary data.</text>
</comment>
<evidence type="ECO:0000256" key="9">
    <source>
        <dbReference type="ARBA" id="ARBA00022958"/>
    </source>
</evidence>
<comment type="catalytic activity">
    <reaction evidence="15 17 19">
        <text>(6S)-NADHX + ADP = AMP + phosphate + NADH + H(+)</text>
        <dbReference type="Rhea" id="RHEA:32223"/>
        <dbReference type="ChEBI" id="CHEBI:15378"/>
        <dbReference type="ChEBI" id="CHEBI:43474"/>
        <dbReference type="ChEBI" id="CHEBI:57945"/>
        <dbReference type="ChEBI" id="CHEBI:64074"/>
        <dbReference type="ChEBI" id="CHEBI:456215"/>
        <dbReference type="ChEBI" id="CHEBI:456216"/>
        <dbReference type="EC" id="4.2.1.136"/>
    </reaction>
</comment>
<dbReference type="GO" id="GO:0046872">
    <property type="term" value="F:metal ion binding"/>
    <property type="evidence" value="ECO:0007669"/>
    <property type="project" value="UniProtKB-UniRule"/>
</dbReference>
<dbReference type="CDD" id="cd01171">
    <property type="entry name" value="YXKO-related"/>
    <property type="match status" value="1"/>
</dbReference>
<comment type="cofactor">
    <cofactor evidence="18 19">
        <name>K(+)</name>
        <dbReference type="ChEBI" id="CHEBI:29103"/>
    </cofactor>
    <text evidence="18 19">Binds 1 potassium ion per subunit.</text>
</comment>
<comment type="similarity">
    <text evidence="3 19">In the N-terminal section; belongs to the NnrE/AIBP family.</text>
</comment>
<feature type="domain" description="YjeF C-terminal" evidence="20">
    <location>
        <begin position="207"/>
        <end position="472"/>
    </location>
</feature>
<comment type="catalytic activity">
    <reaction evidence="1 18 19">
        <text>(6R)-NADHX = (6S)-NADHX</text>
        <dbReference type="Rhea" id="RHEA:32215"/>
        <dbReference type="ChEBI" id="CHEBI:64074"/>
        <dbReference type="ChEBI" id="CHEBI:64075"/>
        <dbReference type="EC" id="5.1.99.6"/>
    </reaction>
</comment>
<keyword evidence="12 17" id="KW-0456">Lyase</keyword>
<evidence type="ECO:0000256" key="16">
    <source>
        <dbReference type="ARBA" id="ARBA00049209"/>
    </source>
</evidence>
<dbReference type="PIRSF" id="PIRSF017184">
    <property type="entry name" value="Nnr"/>
    <property type="match status" value="1"/>
</dbReference>
<feature type="binding site" evidence="18">
    <location>
        <position position="147"/>
    </location>
    <ligand>
        <name>K(+)</name>
        <dbReference type="ChEBI" id="CHEBI:29103"/>
    </ligand>
</feature>
<evidence type="ECO:0000256" key="7">
    <source>
        <dbReference type="ARBA" id="ARBA00022840"/>
    </source>
</evidence>
<feature type="binding site" evidence="17">
    <location>
        <begin position="384"/>
        <end position="388"/>
    </location>
    <ligand>
        <name>AMP</name>
        <dbReference type="ChEBI" id="CHEBI:456215"/>
    </ligand>
</feature>
<comment type="function">
    <text evidence="17">Catalyzes the dehydration of the S-form of NAD(P)HX at the expense of ADP, which is converted to AMP. Together with NAD(P)HX epimerase, which catalyzes the epimerization of the S- and R-forms, the enzyme allows the repair of both epimers of NAD(P)HX, a damaged form of NAD(P)H that is a result of enzymatic or heat-dependent hydration.</text>
</comment>
<keyword evidence="6 17" id="KW-0547">Nucleotide-binding</keyword>
<feature type="binding site" evidence="18">
    <location>
        <position position="58"/>
    </location>
    <ligand>
        <name>K(+)</name>
        <dbReference type="ChEBI" id="CHEBI:29103"/>
    </ligand>
</feature>
<evidence type="ECO:0000256" key="4">
    <source>
        <dbReference type="ARBA" id="ARBA00009524"/>
    </source>
</evidence>
<sequence>MQKLLSVAQMRAADEYTINTLGVPSKELMQRAGQAIAEEVAKVASGGDVLVVCGAGNNGGDGYVCAQQLLRRGFRVKVYPVGGRPSEECEREKFKYTGKYAQTIAGDVIVDCIFGTGLSREVSGEYAEVIRAINNSGAYVVSADIPSGMSGDSGMPLGVAVRADRTVTLGELKLGFALSQGFELCGAVVKRDIGITLPQDNYACIYGDEDIRSFFPKRARNSHKGTFGTATLISGSAQYIGSAVLAVSAALKSGCGYVKAVCPDEVKAAIAPNYPQTVFSAECDLNSSAIAVGMGCGATQSLYDGICWLLRDYAGTLIIDADGLNALAQFGAGVLKDKKCNVIITPHAKEFARLTGKDVAEILAAPVSCAQRFAGEYGVMVALKGAGTVITDGGRTAINVRGCSALAKAGSGDMLSGFMCGSIARGLAPFEGAVCASYILGAASELSAGRLTEYCVTSADILSDIPAAIKNILA</sequence>
<comment type="similarity">
    <text evidence="17">Belongs to the NnrD/CARKD family.</text>
</comment>
<evidence type="ECO:0000259" key="20">
    <source>
        <dbReference type="PROSITE" id="PS51383"/>
    </source>
</evidence>
<dbReference type="GO" id="GO:0052856">
    <property type="term" value="F:NAD(P)HX epimerase activity"/>
    <property type="evidence" value="ECO:0007669"/>
    <property type="project" value="UniProtKB-UniRule"/>
</dbReference>
<evidence type="ECO:0000256" key="6">
    <source>
        <dbReference type="ARBA" id="ARBA00022741"/>
    </source>
</evidence>
<reference evidence="22" key="1">
    <citation type="submission" date="2020-10" db="EMBL/GenBank/DDBJ databases">
        <authorList>
            <person name="Gilroy R."/>
        </authorList>
    </citation>
    <scope>NUCLEOTIDE SEQUENCE</scope>
    <source>
        <strain evidence="22">ChiW25-3613</strain>
    </source>
</reference>
<accession>A0A9D1AH59</accession>
<evidence type="ECO:0000256" key="17">
    <source>
        <dbReference type="HAMAP-Rule" id="MF_01965"/>
    </source>
</evidence>